<dbReference type="InterPro" id="IPR014017">
    <property type="entry name" value="DNA_helicase_UvrD-like_C"/>
</dbReference>
<evidence type="ECO:0000313" key="16">
    <source>
        <dbReference type="Proteomes" id="UP000255423"/>
    </source>
</evidence>
<dbReference type="CDD" id="cd17932">
    <property type="entry name" value="DEXQc_UvrD"/>
    <property type="match status" value="1"/>
</dbReference>
<evidence type="ECO:0000256" key="8">
    <source>
        <dbReference type="ARBA" id="ARBA00034617"/>
    </source>
</evidence>
<evidence type="ECO:0000256" key="9">
    <source>
        <dbReference type="ARBA" id="ARBA00034808"/>
    </source>
</evidence>
<dbReference type="EMBL" id="UHJL01000001">
    <property type="protein sequence ID" value="SUQ19834.1"/>
    <property type="molecule type" value="Genomic_DNA"/>
</dbReference>
<dbReference type="GO" id="GO:0005524">
    <property type="term" value="F:ATP binding"/>
    <property type="evidence" value="ECO:0007669"/>
    <property type="project" value="UniProtKB-UniRule"/>
</dbReference>
<keyword evidence="5 12" id="KW-0067">ATP-binding</keyword>
<gene>
    <name evidence="15" type="ORF">SAMN05661053_1078</name>
</gene>
<dbReference type="InterPro" id="IPR000212">
    <property type="entry name" value="DNA_helicase_UvrD/REP"/>
</dbReference>
<dbReference type="AlphaFoldDB" id="A0A380RWP9"/>
<evidence type="ECO:0000256" key="11">
    <source>
        <dbReference type="ARBA" id="ARBA00048988"/>
    </source>
</evidence>
<dbReference type="Proteomes" id="UP000255423">
    <property type="component" value="Unassembled WGS sequence"/>
</dbReference>
<dbReference type="GO" id="GO:0000725">
    <property type="term" value="P:recombinational repair"/>
    <property type="evidence" value="ECO:0007669"/>
    <property type="project" value="TreeGrafter"/>
</dbReference>
<dbReference type="GO" id="GO:0005829">
    <property type="term" value="C:cytosol"/>
    <property type="evidence" value="ECO:0007669"/>
    <property type="project" value="TreeGrafter"/>
</dbReference>
<dbReference type="InterPro" id="IPR014016">
    <property type="entry name" value="UvrD-like_ATP-bd"/>
</dbReference>
<name>A0A380RWP9_FIBSU</name>
<dbReference type="Pfam" id="PF13361">
    <property type="entry name" value="UvrD_C"/>
    <property type="match status" value="1"/>
</dbReference>
<evidence type="ECO:0000313" key="15">
    <source>
        <dbReference type="EMBL" id="SUQ19834.1"/>
    </source>
</evidence>
<reference evidence="15 16" key="1">
    <citation type="submission" date="2017-08" db="EMBL/GenBank/DDBJ databases">
        <authorList>
            <person name="de Groot N.N."/>
        </authorList>
    </citation>
    <scope>NUCLEOTIDE SEQUENCE [LARGE SCALE GENOMIC DNA]</scope>
    <source>
        <strain evidence="15 16">HM2</strain>
    </source>
</reference>
<dbReference type="Gene3D" id="1.10.486.10">
    <property type="entry name" value="PCRA, domain 4"/>
    <property type="match status" value="1"/>
</dbReference>
<keyword evidence="6" id="KW-0238">DNA-binding</keyword>
<evidence type="ECO:0000256" key="3">
    <source>
        <dbReference type="ARBA" id="ARBA00022801"/>
    </source>
</evidence>
<comment type="similarity">
    <text evidence="1">Belongs to the helicase family. UvrD subfamily.</text>
</comment>
<dbReference type="EC" id="5.6.2.4" evidence="9"/>
<dbReference type="Pfam" id="PF00580">
    <property type="entry name" value="UvrD-helicase"/>
    <property type="match status" value="1"/>
</dbReference>
<keyword evidence="3 12" id="KW-0378">Hydrolase</keyword>
<dbReference type="PROSITE" id="PS51198">
    <property type="entry name" value="UVRD_HELICASE_ATP_BIND"/>
    <property type="match status" value="1"/>
</dbReference>
<evidence type="ECO:0000256" key="7">
    <source>
        <dbReference type="ARBA" id="ARBA00023235"/>
    </source>
</evidence>
<dbReference type="Gene3D" id="1.10.10.160">
    <property type="match status" value="1"/>
</dbReference>
<feature type="binding site" evidence="12">
    <location>
        <begin position="41"/>
        <end position="48"/>
    </location>
    <ligand>
        <name>ATP</name>
        <dbReference type="ChEBI" id="CHEBI:30616"/>
    </ligand>
</feature>
<proteinExistence type="inferred from homology"/>
<keyword evidence="7" id="KW-0413">Isomerase</keyword>
<organism evidence="15 16">
    <name type="scientific">Fibrobacter succinogenes</name>
    <name type="common">Bacteroides succinogenes</name>
    <dbReference type="NCBI Taxonomy" id="833"/>
    <lineage>
        <taxon>Bacteria</taxon>
        <taxon>Pseudomonadati</taxon>
        <taxon>Fibrobacterota</taxon>
        <taxon>Fibrobacteria</taxon>
        <taxon>Fibrobacterales</taxon>
        <taxon>Fibrobacteraceae</taxon>
        <taxon>Fibrobacter</taxon>
    </lineage>
</organism>
<dbReference type="Gene3D" id="3.40.50.300">
    <property type="entry name" value="P-loop containing nucleotide triphosphate hydrolases"/>
    <property type="match status" value="2"/>
</dbReference>
<evidence type="ECO:0000256" key="12">
    <source>
        <dbReference type="PROSITE-ProRule" id="PRU00560"/>
    </source>
</evidence>
<accession>A0A380RWP9</accession>
<comment type="catalytic activity">
    <reaction evidence="8">
        <text>Couples ATP hydrolysis with the unwinding of duplex DNA by translocating in the 3'-5' direction.</text>
        <dbReference type="EC" id="5.6.2.4"/>
    </reaction>
</comment>
<keyword evidence="4 12" id="KW-0347">Helicase</keyword>
<dbReference type="GO" id="GO:0043138">
    <property type="term" value="F:3'-5' DNA helicase activity"/>
    <property type="evidence" value="ECO:0007669"/>
    <property type="project" value="UniProtKB-EC"/>
</dbReference>
<dbReference type="GO" id="GO:0033202">
    <property type="term" value="C:DNA helicase complex"/>
    <property type="evidence" value="ECO:0007669"/>
    <property type="project" value="TreeGrafter"/>
</dbReference>
<dbReference type="CDD" id="cd18807">
    <property type="entry name" value="SF1_C_UvrD"/>
    <property type="match status" value="1"/>
</dbReference>
<feature type="domain" description="UvrD-like helicase ATP-binding" evidence="13">
    <location>
        <begin position="20"/>
        <end position="325"/>
    </location>
</feature>
<keyword evidence="2 12" id="KW-0547">Nucleotide-binding</keyword>
<dbReference type="PANTHER" id="PTHR11070:SF2">
    <property type="entry name" value="ATP-DEPENDENT DNA HELICASE SRS2"/>
    <property type="match status" value="1"/>
</dbReference>
<evidence type="ECO:0000256" key="5">
    <source>
        <dbReference type="ARBA" id="ARBA00022840"/>
    </source>
</evidence>
<evidence type="ECO:0000256" key="6">
    <source>
        <dbReference type="ARBA" id="ARBA00023125"/>
    </source>
</evidence>
<evidence type="ECO:0000256" key="1">
    <source>
        <dbReference type="ARBA" id="ARBA00009922"/>
    </source>
</evidence>
<comment type="catalytic activity">
    <reaction evidence="11">
        <text>ATP + H2O = ADP + phosphate + H(+)</text>
        <dbReference type="Rhea" id="RHEA:13065"/>
        <dbReference type="ChEBI" id="CHEBI:15377"/>
        <dbReference type="ChEBI" id="CHEBI:15378"/>
        <dbReference type="ChEBI" id="CHEBI:30616"/>
        <dbReference type="ChEBI" id="CHEBI:43474"/>
        <dbReference type="ChEBI" id="CHEBI:456216"/>
        <dbReference type="EC" id="5.6.2.4"/>
    </reaction>
</comment>
<dbReference type="GO" id="GO:0003677">
    <property type="term" value="F:DNA binding"/>
    <property type="evidence" value="ECO:0007669"/>
    <property type="project" value="UniProtKB-KW"/>
</dbReference>
<sequence>MEKSPKKSENVENSLEWERSRLDKEQLEAVETTEGYVRVVAGAGSGKTRTLTHRYLYLVKEMGISPANILCVTFTNKAAAEMKKRIRSILGGDDSGYISTFHGFCVQFLREEIHVLNYPKEFMILDEDDQKSLLRKAYADLGFSLKDLKISSVLDFVGGRKANDIGYVSLFAEHLADEENVSAAGNAPAVENEKREHLVELADEAPDKWMAVYYRYLYEQKKNYALDFDDLILVTLYILENFPEKLDKWRKRMMYVMVDEYQDIDGQQYRLADLLSSYHKNLFVVGDPDQTIYGWRGADINRILEFDQFHKGTKTILLQNNYRSTPSILKVPDAVIKNNKYRIEKVLRPVRAGGKTPVFYHAKNTREEAKWIVERIQNAVQNSVKNGSGGVHYKDIAVLYRMHSQSRSVEEALMSESIPYKVYSGVGFYQRKEIKDIICYLRMLVYADDLSFIRTVNTPKRQFGPKKMSILQAFADTRKVGLYEALLEIVYEAGRLNDVAPDVTTQAELSSVGNDHRKIDFDCKEFLSRSNVVEYVKLIEKYRSRYKDMRVSELLSKMLRETKYEEMLRLDGDEDRLDNLAELKQGILEFENYYEEDASLDEYLQNIVLFTNADEDSQEKDRVQLMTIHNAKGLEFPYVFVCGLNEGFFPVKRVQNKIQLEEERRLAYVAFTRAENVLCLSDAEDGVAGESGSRYPSRFLLEMDMGELDVARGFSDDLLLAARAFIAEADRNRDLMGDFDEDESLGAVKKAPTAEFAVGDRVVHKIFGIGTVSGVDKKNFCYEITFDKFATPRSIQFDFPLVLSSPT</sequence>
<dbReference type="InterPro" id="IPR027417">
    <property type="entry name" value="P-loop_NTPase"/>
</dbReference>
<dbReference type="GO" id="GO:0016887">
    <property type="term" value="F:ATP hydrolysis activity"/>
    <property type="evidence" value="ECO:0007669"/>
    <property type="project" value="RHEA"/>
</dbReference>
<evidence type="ECO:0000259" key="13">
    <source>
        <dbReference type="PROSITE" id="PS51198"/>
    </source>
</evidence>
<feature type="domain" description="UvrD-like helicase C-terminal" evidence="14">
    <location>
        <begin position="326"/>
        <end position="633"/>
    </location>
</feature>
<dbReference type="InterPro" id="IPR013986">
    <property type="entry name" value="DExx_box_DNA_helicase_dom_sf"/>
</dbReference>
<dbReference type="PROSITE" id="PS51217">
    <property type="entry name" value="UVRD_HELICASE_CTER"/>
    <property type="match status" value="1"/>
</dbReference>
<evidence type="ECO:0000256" key="2">
    <source>
        <dbReference type="ARBA" id="ARBA00022741"/>
    </source>
</evidence>
<evidence type="ECO:0000256" key="4">
    <source>
        <dbReference type="ARBA" id="ARBA00022806"/>
    </source>
</evidence>
<dbReference type="SUPFAM" id="SSF52540">
    <property type="entry name" value="P-loop containing nucleoside triphosphate hydrolases"/>
    <property type="match status" value="1"/>
</dbReference>
<dbReference type="PANTHER" id="PTHR11070">
    <property type="entry name" value="UVRD / RECB / PCRA DNA HELICASE FAMILY MEMBER"/>
    <property type="match status" value="1"/>
</dbReference>
<dbReference type="RefSeq" id="WP_109572357.1">
    <property type="nucleotide sequence ID" value="NZ_UHJL01000001.1"/>
</dbReference>
<evidence type="ECO:0000259" key="14">
    <source>
        <dbReference type="PROSITE" id="PS51217"/>
    </source>
</evidence>
<protein>
    <recommendedName>
        <fullName evidence="9">DNA 3'-5' helicase</fullName>
        <ecNumber evidence="9">5.6.2.4</ecNumber>
    </recommendedName>
    <alternativeName>
        <fullName evidence="10">DNA 3'-5' helicase II</fullName>
    </alternativeName>
</protein>
<evidence type="ECO:0000256" key="10">
    <source>
        <dbReference type="ARBA" id="ARBA00034923"/>
    </source>
</evidence>